<proteinExistence type="predicted"/>
<reference evidence="1" key="1">
    <citation type="submission" date="2016-04" db="EMBL/GenBank/DDBJ databases">
        <authorList>
            <person name="Evans L.H."/>
            <person name="Alamgir A."/>
            <person name="Owens N."/>
            <person name="Weber N.D."/>
            <person name="Virtaneva K."/>
            <person name="Barbian K."/>
            <person name="Babar A."/>
            <person name="Rosenke K."/>
        </authorList>
    </citation>
    <scope>NUCLEOTIDE SEQUENCE</scope>
    <source>
        <strain evidence="1">86-2</strain>
    </source>
</reference>
<dbReference type="EMBL" id="FLUL01000002">
    <property type="protein sequence ID" value="SBW10308.1"/>
    <property type="molecule type" value="Genomic_DNA"/>
</dbReference>
<dbReference type="AlphaFoldDB" id="A0A212KFB2"/>
<organism evidence="1">
    <name type="scientific">uncultured Dysgonomonas sp</name>
    <dbReference type="NCBI Taxonomy" id="206096"/>
    <lineage>
        <taxon>Bacteria</taxon>
        <taxon>Pseudomonadati</taxon>
        <taxon>Bacteroidota</taxon>
        <taxon>Bacteroidia</taxon>
        <taxon>Bacteroidales</taxon>
        <taxon>Dysgonomonadaceae</taxon>
        <taxon>Dysgonomonas</taxon>
        <taxon>environmental samples</taxon>
    </lineage>
</organism>
<protein>
    <submittedName>
        <fullName evidence="1">Uncharacterized protein</fullName>
    </submittedName>
</protein>
<evidence type="ECO:0000313" key="1">
    <source>
        <dbReference type="EMBL" id="SBW10308.1"/>
    </source>
</evidence>
<name>A0A212KFB2_9BACT</name>
<accession>A0A212KFB2</accession>
<gene>
    <name evidence="1" type="ORF">KL86DYS2_20033</name>
</gene>
<sequence length="58" mass="6826">MCYFCYLTLQQKCIRLKYRKLINSKQGVGNDLETTETHYSALIFIDSNSSFNKSSYIF</sequence>